<gene>
    <name evidence="1" type="ORF">DNH61_04840</name>
</gene>
<accession>A0A2W1LQ01</accession>
<evidence type="ECO:0000313" key="1">
    <source>
        <dbReference type="EMBL" id="PZD97012.1"/>
    </source>
</evidence>
<name>A0A2W1LQ01_9BACL</name>
<dbReference type="Pfam" id="PF04648">
    <property type="entry name" value="MF_alpha"/>
    <property type="match status" value="1"/>
</dbReference>
<dbReference type="GO" id="GO:0000772">
    <property type="term" value="F:mating pheromone activity"/>
    <property type="evidence" value="ECO:0007669"/>
    <property type="project" value="InterPro"/>
</dbReference>
<evidence type="ECO:0000313" key="2">
    <source>
        <dbReference type="Proteomes" id="UP000249522"/>
    </source>
</evidence>
<dbReference type="GO" id="GO:0005576">
    <property type="term" value="C:extracellular region"/>
    <property type="evidence" value="ECO:0007669"/>
    <property type="project" value="InterPro"/>
</dbReference>
<reference evidence="1 2" key="1">
    <citation type="submission" date="2018-06" db="EMBL/GenBank/DDBJ databases">
        <title>Paenibacillus imtechensis sp. nov.</title>
        <authorList>
            <person name="Pinnaka A.K."/>
            <person name="Singh H."/>
            <person name="Kaur M."/>
        </authorList>
    </citation>
    <scope>NUCLEOTIDE SEQUENCE [LARGE SCALE GENOMIC DNA]</scope>
    <source>
        <strain evidence="1 2">SMB1</strain>
    </source>
</reference>
<dbReference type="EMBL" id="QKRB01000034">
    <property type="protein sequence ID" value="PZD97012.1"/>
    <property type="molecule type" value="Genomic_DNA"/>
</dbReference>
<comment type="caution">
    <text evidence="1">The sequence shown here is derived from an EMBL/GenBank/DDBJ whole genome shotgun (WGS) entry which is preliminary data.</text>
</comment>
<sequence>MHASELTPLGPQDAFCEEVESADNLHWLSLRPGEPIALLNRSAA</sequence>
<dbReference type="AlphaFoldDB" id="A0A2W1LQ01"/>
<keyword evidence="2" id="KW-1185">Reference proteome</keyword>
<proteinExistence type="predicted"/>
<organism evidence="1 2">
    <name type="scientific">Paenibacillus sambharensis</name>
    <dbReference type="NCBI Taxonomy" id="1803190"/>
    <lineage>
        <taxon>Bacteria</taxon>
        <taxon>Bacillati</taxon>
        <taxon>Bacillota</taxon>
        <taxon>Bacilli</taxon>
        <taxon>Bacillales</taxon>
        <taxon>Paenibacillaceae</taxon>
        <taxon>Paenibacillus</taxon>
    </lineage>
</organism>
<dbReference type="Proteomes" id="UP000249522">
    <property type="component" value="Unassembled WGS sequence"/>
</dbReference>
<dbReference type="InterPro" id="IPR006742">
    <property type="entry name" value="Mating_factor_alpha_C"/>
</dbReference>
<protein>
    <submittedName>
        <fullName evidence="1">Uncharacterized protein</fullName>
    </submittedName>
</protein>